<dbReference type="InterPro" id="IPR036188">
    <property type="entry name" value="FAD/NAD-bd_sf"/>
</dbReference>
<reference evidence="2 3" key="1">
    <citation type="submission" date="2006-05" db="EMBL/GenBank/DDBJ databases">
        <authorList>
            <person name="King G."/>
            <person name="Ferriera S."/>
            <person name="Johnson J."/>
            <person name="Kravitz S."/>
            <person name="Beeson K."/>
            <person name="Sutton G."/>
            <person name="Rogers Y.-H."/>
            <person name="Friedman R."/>
            <person name="Frazier M."/>
            <person name="Venter J.C."/>
        </authorList>
    </citation>
    <scope>NUCLEOTIDE SEQUENCE [LARGE SCALE GENOMIC DNA]</scope>
    <source>
        <strain evidence="3">ATCC 25650 / DSM 13394 / JCM 20685 / NBRC 16684 / NCIMB 2208 / IAM 12614 / B1</strain>
    </source>
</reference>
<evidence type="ECO:0000313" key="3">
    <source>
        <dbReference type="Proteomes" id="UP000004848"/>
    </source>
</evidence>
<dbReference type="InterPro" id="IPR002938">
    <property type="entry name" value="FAD-bd"/>
</dbReference>
<feature type="domain" description="FAD-binding" evidence="1">
    <location>
        <begin position="6"/>
        <end position="194"/>
    </location>
</feature>
<dbReference type="SUPFAM" id="SSF51905">
    <property type="entry name" value="FAD/NAD(P)-binding domain"/>
    <property type="match status" value="1"/>
</dbReference>
<accession>A0NPA9</accession>
<dbReference type="EMBL" id="AAUW01000003">
    <property type="protein sequence ID" value="EAV45272.1"/>
    <property type="molecule type" value="Genomic_DNA"/>
</dbReference>
<gene>
    <name evidence="2" type="ORF">SIAM614_18144</name>
</gene>
<sequence>MVTCIDVAVAGGGPAGAFTARELARAGLSVLLIDLATCRPRLEGLGERVAQLLVAKGLDEALAAASQPLPRHVTWAGLAGTANGERLVRRHIFDDALRRAAFEAGAQTRQARLGRILKTDAQQGVLLKLSTGEEVSARLLIDARGRQATSAQRLKGPQTLAIAGLTQGTAGVAGTHVEATPQGWLWVAEDPDFGRWLQISIGADDLVGSGQAALQDRMGRFLAQEQLAGRFSDQTFQEPLIARAAGLVLSAPQLQLPVIPVGDAAVAIDPLSGHGLFWALSSALSAVPSVLTILETPEEGQRLAARFYRDRVVETFWRQARTGRDFYRLETGLSSNPFWAERVCWPDDAPSHPSVSETFLQQRVVVDNNRLVEREVLLTPQDPSGVAYIAGIPVGDLKPFFPSSAMAQPPPCAPSPALKAAFGWLESRGLLHGSLSRTQKHQTKTRETA</sequence>
<dbReference type="PANTHER" id="PTHR42685">
    <property type="entry name" value="GERANYLGERANYL DIPHOSPHATE REDUCTASE"/>
    <property type="match status" value="1"/>
</dbReference>
<dbReference type="AlphaFoldDB" id="A0NPA9"/>
<dbReference type="Gene3D" id="3.50.50.60">
    <property type="entry name" value="FAD/NAD(P)-binding domain"/>
    <property type="match status" value="1"/>
</dbReference>
<dbReference type="Proteomes" id="UP000004848">
    <property type="component" value="Unassembled WGS sequence"/>
</dbReference>
<evidence type="ECO:0000313" key="2">
    <source>
        <dbReference type="EMBL" id="EAV45272.1"/>
    </source>
</evidence>
<organism evidence="2 3">
    <name type="scientific">Roseibium aggregatum (strain ATCC 25650 / DSM 13394 / JCM 20685 / NBRC 16684 / NCIMB 2208 / IAM 12614 / B1)</name>
    <name type="common">Stappia aggregata</name>
    <dbReference type="NCBI Taxonomy" id="384765"/>
    <lineage>
        <taxon>Bacteria</taxon>
        <taxon>Pseudomonadati</taxon>
        <taxon>Pseudomonadota</taxon>
        <taxon>Alphaproteobacteria</taxon>
        <taxon>Hyphomicrobiales</taxon>
        <taxon>Stappiaceae</taxon>
        <taxon>Roseibium</taxon>
    </lineage>
</organism>
<dbReference type="Pfam" id="PF01494">
    <property type="entry name" value="FAD_binding_3"/>
    <property type="match status" value="1"/>
</dbReference>
<dbReference type="Gene3D" id="3.30.9.100">
    <property type="match status" value="1"/>
</dbReference>
<dbReference type="GO" id="GO:0071949">
    <property type="term" value="F:FAD binding"/>
    <property type="evidence" value="ECO:0007669"/>
    <property type="project" value="InterPro"/>
</dbReference>
<proteinExistence type="predicted"/>
<dbReference type="eggNOG" id="COG0644">
    <property type="taxonomic scope" value="Bacteria"/>
</dbReference>
<dbReference type="InterPro" id="IPR050407">
    <property type="entry name" value="Geranylgeranyl_reductase"/>
</dbReference>
<evidence type="ECO:0000259" key="1">
    <source>
        <dbReference type="Pfam" id="PF01494"/>
    </source>
</evidence>
<dbReference type="PANTHER" id="PTHR42685:SF22">
    <property type="entry name" value="CONDITIONED MEDIUM FACTOR RECEPTOR 1"/>
    <property type="match status" value="1"/>
</dbReference>
<name>A0NPA9_ROSAI</name>
<comment type="caution">
    <text evidence="2">The sequence shown here is derived from an EMBL/GenBank/DDBJ whole genome shotgun (WGS) entry which is preliminary data.</text>
</comment>
<dbReference type="PRINTS" id="PR00420">
    <property type="entry name" value="RNGMNOXGNASE"/>
</dbReference>
<protein>
    <submittedName>
        <fullName evidence="2">PimS2 protein</fullName>
    </submittedName>
</protein>